<reference evidence="2 3" key="1">
    <citation type="submission" date="2015-10" db="EMBL/GenBank/DDBJ databases">
        <title>Metagenome-Assembled Genomes uncover a global brackish microbiome.</title>
        <authorList>
            <person name="Hugerth L.W."/>
            <person name="Larsson J."/>
            <person name="Alneberg J."/>
            <person name="Lindh M.V."/>
            <person name="Legrand C."/>
            <person name="Pinhassi J."/>
            <person name="Andersson A.F."/>
        </authorList>
    </citation>
    <scope>NUCLEOTIDE SEQUENCE [LARGE SCALE GENOMIC DNA]</scope>
    <source>
        <strain evidence="2">BACL26 MAG-121220-bin70</strain>
    </source>
</reference>
<protein>
    <submittedName>
        <fullName evidence="2">DNA mismatch repair protein MutT</fullName>
    </submittedName>
</protein>
<sequence length="148" mass="16490">MPNKIHLTVATVVVQDNKFLMVRETQEGVEVINQPAGHVEPGEDVMAAALRETLEETAWDIKITGFLGFSNTKSATTGITYYRHTFLAEPLQFNATAELDPDIDSAEWMSAAEIRDPSNIPRSGMVLQVLEDYEAGRIFSLEMFRNGL</sequence>
<dbReference type="InterPro" id="IPR000086">
    <property type="entry name" value="NUDIX_hydrolase_dom"/>
</dbReference>
<feature type="domain" description="Nudix hydrolase" evidence="1">
    <location>
        <begin position="4"/>
        <end position="131"/>
    </location>
</feature>
<dbReference type="SUPFAM" id="SSF55811">
    <property type="entry name" value="Nudix"/>
    <property type="match status" value="1"/>
</dbReference>
<dbReference type="PANTHER" id="PTHR43222">
    <property type="entry name" value="NUDIX HYDROLASE 23"/>
    <property type="match status" value="1"/>
</dbReference>
<dbReference type="PROSITE" id="PS51462">
    <property type="entry name" value="NUDIX"/>
    <property type="match status" value="1"/>
</dbReference>
<dbReference type="InterPro" id="IPR015797">
    <property type="entry name" value="NUDIX_hydrolase-like_dom_sf"/>
</dbReference>
<comment type="caution">
    <text evidence="2">The sequence shown here is derived from an EMBL/GenBank/DDBJ whole genome shotgun (WGS) entry which is preliminary data.</text>
</comment>
<dbReference type="Pfam" id="PF00293">
    <property type="entry name" value="NUDIX"/>
    <property type="match status" value="1"/>
</dbReference>
<gene>
    <name evidence="2" type="ORF">ABS24_04035</name>
</gene>
<dbReference type="Gene3D" id="3.90.79.10">
    <property type="entry name" value="Nucleoside Triphosphate Pyrophosphohydrolase"/>
    <property type="match status" value="1"/>
</dbReference>
<evidence type="ECO:0000313" key="2">
    <source>
        <dbReference type="EMBL" id="KRO92083.1"/>
    </source>
</evidence>
<name>A0A0R2U3X1_9GAMM</name>
<proteinExistence type="predicted"/>
<dbReference type="EMBL" id="LICA01000375">
    <property type="protein sequence ID" value="KRO92083.1"/>
    <property type="molecule type" value="Genomic_DNA"/>
</dbReference>
<accession>A0A0R2U3X1</accession>
<dbReference type="PANTHER" id="PTHR43222:SF11">
    <property type="entry name" value="PHOSPHATASE NUDJ"/>
    <property type="match status" value="1"/>
</dbReference>
<dbReference type="GO" id="GO:0003824">
    <property type="term" value="F:catalytic activity"/>
    <property type="evidence" value="ECO:0007669"/>
    <property type="project" value="UniProtKB-ARBA"/>
</dbReference>
<evidence type="ECO:0000259" key="1">
    <source>
        <dbReference type="PROSITE" id="PS51462"/>
    </source>
</evidence>
<dbReference type="AlphaFoldDB" id="A0A0R2U3X1"/>
<dbReference type="Proteomes" id="UP000051213">
    <property type="component" value="Unassembled WGS sequence"/>
</dbReference>
<evidence type="ECO:0000313" key="3">
    <source>
        <dbReference type="Proteomes" id="UP000051213"/>
    </source>
</evidence>
<organism evidence="2 3">
    <name type="scientific">SAR92 bacterium BACL26 MAG-121220-bin70</name>
    <dbReference type="NCBI Taxonomy" id="1655626"/>
    <lineage>
        <taxon>Bacteria</taxon>
        <taxon>Pseudomonadati</taxon>
        <taxon>Pseudomonadota</taxon>
        <taxon>Gammaproteobacteria</taxon>
        <taxon>Cellvibrionales</taxon>
        <taxon>Porticoccaceae</taxon>
        <taxon>SAR92 clade</taxon>
    </lineage>
</organism>